<dbReference type="Proteomes" id="UP000272942">
    <property type="component" value="Unassembled WGS sequence"/>
</dbReference>
<feature type="compositionally biased region" description="Polar residues" evidence="1">
    <location>
        <begin position="83"/>
        <end position="93"/>
    </location>
</feature>
<protein>
    <submittedName>
        <fullName evidence="2">Uncharacterized protein</fullName>
    </submittedName>
</protein>
<dbReference type="AlphaFoldDB" id="A0A3P8ETE3"/>
<evidence type="ECO:0000256" key="1">
    <source>
        <dbReference type="SAM" id="MobiDB-lite"/>
    </source>
</evidence>
<accession>A0A3P8ETE3</accession>
<evidence type="ECO:0000313" key="3">
    <source>
        <dbReference type="Proteomes" id="UP000272942"/>
    </source>
</evidence>
<organism evidence="2 3">
    <name type="scientific">Echinostoma caproni</name>
    <dbReference type="NCBI Taxonomy" id="27848"/>
    <lineage>
        <taxon>Eukaryota</taxon>
        <taxon>Metazoa</taxon>
        <taxon>Spiralia</taxon>
        <taxon>Lophotrochozoa</taxon>
        <taxon>Platyhelminthes</taxon>
        <taxon>Trematoda</taxon>
        <taxon>Digenea</taxon>
        <taxon>Plagiorchiida</taxon>
        <taxon>Echinostomata</taxon>
        <taxon>Echinostomatoidea</taxon>
        <taxon>Echinostomatidae</taxon>
        <taxon>Echinostoma</taxon>
    </lineage>
</organism>
<dbReference type="OrthoDB" id="3176171at2759"/>
<gene>
    <name evidence="2" type="ORF">ECPE_LOCUS2727</name>
</gene>
<proteinExistence type="predicted"/>
<dbReference type="EMBL" id="UZAN01039818">
    <property type="protein sequence ID" value="VDP67267.1"/>
    <property type="molecule type" value="Genomic_DNA"/>
</dbReference>
<name>A0A3P8ETE3_9TREM</name>
<keyword evidence="3" id="KW-1185">Reference proteome</keyword>
<feature type="region of interest" description="Disordered" evidence="1">
    <location>
        <begin position="74"/>
        <end position="104"/>
    </location>
</feature>
<evidence type="ECO:0000313" key="2">
    <source>
        <dbReference type="EMBL" id="VDP67267.1"/>
    </source>
</evidence>
<reference evidence="2 3" key="1">
    <citation type="submission" date="2018-11" db="EMBL/GenBank/DDBJ databases">
        <authorList>
            <consortium name="Pathogen Informatics"/>
        </authorList>
    </citation>
    <scope>NUCLEOTIDE SEQUENCE [LARGE SCALE GENOMIC DNA]</scope>
    <source>
        <strain evidence="2 3">Egypt</strain>
    </source>
</reference>
<sequence>MAHWAFEKWRNHQFTSLRDQLWENAIYVKEANALSVELDKQIRFQFALLTDTPYSPLSLDLTQSRLQSPSADKNIYANDTMDNRNATLENRTPQPKRPGNAIPVSTMHLSRRGLALFRSSEEFAPLSASVGGDGPMRKRTVVAIEVHDLNSGARHYWSLERFRYATL</sequence>